<dbReference type="InterPro" id="IPR054156">
    <property type="entry name" value="YxaF_TetR_C"/>
</dbReference>
<dbReference type="InterPro" id="IPR001647">
    <property type="entry name" value="HTH_TetR"/>
</dbReference>
<evidence type="ECO:0000259" key="5">
    <source>
        <dbReference type="PROSITE" id="PS50977"/>
    </source>
</evidence>
<feature type="domain" description="HTH tetR-type" evidence="5">
    <location>
        <begin position="6"/>
        <end position="66"/>
    </location>
</feature>
<name>A0A2P8DDX2_9ACTN</name>
<evidence type="ECO:0000256" key="4">
    <source>
        <dbReference type="PROSITE-ProRule" id="PRU00335"/>
    </source>
</evidence>
<keyword evidence="3" id="KW-0804">Transcription</keyword>
<dbReference type="PROSITE" id="PS50977">
    <property type="entry name" value="HTH_TETR_2"/>
    <property type="match status" value="1"/>
</dbReference>
<keyword evidence="7" id="KW-1185">Reference proteome</keyword>
<dbReference type="PANTHER" id="PTHR47506:SF3">
    <property type="entry name" value="HTH-TYPE TRANSCRIPTIONAL REGULATOR LMRA"/>
    <property type="match status" value="1"/>
</dbReference>
<evidence type="ECO:0000256" key="2">
    <source>
        <dbReference type="ARBA" id="ARBA00023125"/>
    </source>
</evidence>
<dbReference type="Proteomes" id="UP000240542">
    <property type="component" value="Unassembled WGS sequence"/>
</dbReference>
<sequence length="193" mass="20590">MPRPRSQSRQRIVASAQVLLRRQGYQGTGLSQIIDASGAPRGSVYYLFPGGKEQIAVEAVAASAVEFDHLIGTAFDATDSLPEWIGAMARHFTESLDGTGYRDGCPITTITLDSVPGSAALTDACRAAYETWAGSLTRALAHYGVPGTEARSIALFILTSLEGSLVLCRAYQSTDPLTDAARHILTVLAPYTR</sequence>
<dbReference type="OrthoDB" id="4567939at2"/>
<dbReference type="SUPFAM" id="SSF46689">
    <property type="entry name" value="Homeodomain-like"/>
    <property type="match status" value="1"/>
</dbReference>
<evidence type="ECO:0000256" key="3">
    <source>
        <dbReference type="ARBA" id="ARBA00023163"/>
    </source>
</evidence>
<dbReference type="SUPFAM" id="SSF48498">
    <property type="entry name" value="Tetracyclin repressor-like, C-terminal domain"/>
    <property type="match status" value="1"/>
</dbReference>
<dbReference type="Pfam" id="PF00440">
    <property type="entry name" value="TetR_N"/>
    <property type="match status" value="1"/>
</dbReference>
<dbReference type="RefSeq" id="WP_106584739.1">
    <property type="nucleotide sequence ID" value="NZ_PYGA01000015.1"/>
</dbReference>
<dbReference type="EMBL" id="PYGA01000015">
    <property type="protein sequence ID" value="PSK95395.1"/>
    <property type="molecule type" value="Genomic_DNA"/>
</dbReference>
<dbReference type="AlphaFoldDB" id="A0A2P8DDX2"/>
<dbReference type="PANTHER" id="PTHR47506">
    <property type="entry name" value="TRANSCRIPTIONAL REGULATORY PROTEIN"/>
    <property type="match status" value="1"/>
</dbReference>
<organism evidence="6 7">
    <name type="scientific">Murinocardiopsis flavida</name>
    <dbReference type="NCBI Taxonomy" id="645275"/>
    <lineage>
        <taxon>Bacteria</taxon>
        <taxon>Bacillati</taxon>
        <taxon>Actinomycetota</taxon>
        <taxon>Actinomycetes</taxon>
        <taxon>Streptosporangiales</taxon>
        <taxon>Nocardiopsidaceae</taxon>
        <taxon>Murinocardiopsis</taxon>
    </lineage>
</organism>
<feature type="DNA-binding region" description="H-T-H motif" evidence="4">
    <location>
        <begin position="29"/>
        <end position="48"/>
    </location>
</feature>
<comment type="caution">
    <text evidence="6">The sequence shown here is derived from an EMBL/GenBank/DDBJ whole genome shotgun (WGS) entry which is preliminary data.</text>
</comment>
<dbReference type="GO" id="GO:0003677">
    <property type="term" value="F:DNA binding"/>
    <property type="evidence" value="ECO:0007669"/>
    <property type="project" value="UniProtKB-UniRule"/>
</dbReference>
<dbReference type="Gene3D" id="1.10.357.10">
    <property type="entry name" value="Tetracycline Repressor, domain 2"/>
    <property type="match status" value="1"/>
</dbReference>
<dbReference type="InterPro" id="IPR009057">
    <property type="entry name" value="Homeodomain-like_sf"/>
</dbReference>
<protein>
    <submittedName>
        <fullName evidence="6">TetR family transcriptional regulator</fullName>
    </submittedName>
</protein>
<dbReference type="InterPro" id="IPR036271">
    <property type="entry name" value="Tet_transcr_reg_TetR-rel_C_sf"/>
</dbReference>
<proteinExistence type="predicted"/>
<evidence type="ECO:0000256" key="1">
    <source>
        <dbReference type="ARBA" id="ARBA00023015"/>
    </source>
</evidence>
<keyword evidence="2 4" id="KW-0238">DNA-binding</keyword>
<evidence type="ECO:0000313" key="6">
    <source>
        <dbReference type="EMBL" id="PSK95395.1"/>
    </source>
</evidence>
<keyword evidence="1" id="KW-0805">Transcription regulation</keyword>
<accession>A0A2P8DDX2</accession>
<gene>
    <name evidence="6" type="ORF">CLV63_11555</name>
</gene>
<dbReference type="Pfam" id="PF21993">
    <property type="entry name" value="TetR_C_13_2"/>
    <property type="match status" value="1"/>
</dbReference>
<reference evidence="6 7" key="1">
    <citation type="submission" date="2018-03" db="EMBL/GenBank/DDBJ databases">
        <title>Genomic Encyclopedia of Archaeal and Bacterial Type Strains, Phase II (KMG-II): from individual species to whole genera.</title>
        <authorList>
            <person name="Goeker M."/>
        </authorList>
    </citation>
    <scope>NUCLEOTIDE SEQUENCE [LARGE SCALE GENOMIC DNA]</scope>
    <source>
        <strain evidence="6 7">DSM 45312</strain>
    </source>
</reference>
<evidence type="ECO:0000313" key="7">
    <source>
        <dbReference type="Proteomes" id="UP000240542"/>
    </source>
</evidence>